<evidence type="ECO:0000256" key="2">
    <source>
        <dbReference type="ARBA" id="ARBA00022448"/>
    </source>
</evidence>
<keyword evidence="2" id="KW-0813">Transport</keyword>
<dbReference type="GO" id="GO:0015833">
    <property type="term" value="P:peptide transport"/>
    <property type="evidence" value="ECO:0007669"/>
    <property type="project" value="InterPro"/>
</dbReference>
<dbReference type="Proteomes" id="UP000032336">
    <property type="component" value="Unassembled WGS sequence"/>
</dbReference>
<evidence type="ECO:0000259" key="5">
    <source>
        <dbReference type="PROSITE" id="PS50893"/>
    </source>
</evidence>
<dbReference type="GO" id="GO:0055085">
    <property type="term" value="P:transmembrane transport"/>
    <property type="evidence" value="ECO:0007669"/>
    <property type="project" value="UniProtKB-ARBA"/>
</dbReference>
<sequence>MPALPSDPNVFTLKHVSRIYGGRGRSVRALNDINLTVEAGERVGIVGESGSGKSTLARLLVALDTPSAGELQFHGRPLPTARAGLLDFRRQVQIVFQDPFGSLDPRLTVGVSIAEPIRSLQLAGNERDRVLEILSAVGLPLNSERLYPHQLSGGQRQRVAIARALAPQPSVLIADEPVSALDVSVRAQVLNLIAKLVEELGLTLVFISHDMAVIRHICSRVIVLYRGELVEDNSTENIFTDPQHPYTRELLRSIPRLPK</sequence>
<protein>
    <submittedName>
        <fullName evidence="6">Oligopeptide transport ATP-binding protein OppF</fullName>
    </submittedName>
</protein>
<dbReference type="EMBL" id="JXUW01000033">
    <property type="protein sequence ID" value="KJE75646.1"/>
    <property type="molecule type" value="Genomic_DNA"/>
</dbReference>
<dbReference type="InterPro" id="IPR017871">
    <property type="entry name" value="ABC_transporter-like_CS"/>
</dbReference>
<dbReference type="InterPro" id="IPR027417">
    <property type="entry name" value="P-loop_NTPase"/>
</dbReference>
<evidence type="ECO:0000313" key="7">
    <source>
        <dbReference type="Proteomes" id="UP000032336"/>
    </source>
</evidence>
<keyword evidence="3" id="KW-0547">Nucleotide-binding</keyword>
<evidence type="ECO:0000256" key="3">
    <source>
        <dbReference type="ARBA" id="ARBA00022741"/>
    </source>
</evidence>
<organism evidence="6 7">
    <name type="scientific">Ferrimicrobium acidiphilum DSM 19497</name>
    <dbReference type="NCBI Taxonomy" id="1121877"/>
    <lineage>
        <taxon>Bacteria</taxon>
        <taxon>Bacillati</taxon>
        <taxon>Actinomycetota</taxon>
        <taxon>Acidimicrobiia</taxon>
        <taxon>Acidimicrobiales</taxon>
        <taxon>Acidimicrobiaceae</taxon>
        <taxon>Ferrimicrobium</taxon>
    </lineage>
</organism>
<dbReference type="PANTHER" id="PTHR43776:SF7">
    <property type="entry name" value="D,D-DIPEPTIDE TRANSPORT ATP-BINDING PROTEIN DDPF-RELATED"/>
    <property type="match status" value="1"/>
</dbReference>
<dbReference type="InterPro" id="IPR013563">
    <property type="entry name" value="Oligopep_ABC_C"/>
</dbReference>
<feature type="domain" description="ABC transporter" evidence="5">
    <location>
        <begin position="11"/>
        <end position="251"/>
    </location>
</feature>
<reference evidence="6 7" key="1">
    <citation type="submission" date="2015-01" db="EMBL/GenBank/DDBJ databases">
        <title>Draft genome of the acidophilic iron oxidizer Ferrimicrobium acidiphilum strain T23.</title>
        <authorList>
            <person name="Poehlein A."/>
            <person name="Eisen S."/>
            <person name="Schloemann M."/>
            <person name="Johnson B.D."/>
            <person name="Daniel R."/>
            <person name="Muehling M."/>
        </authorList>
    </citation>
    <scope>NUCLEOTIDE SEQUENCE [LARGE SCALE GENOMIC DNA]</scope>
    <source>
        <strain evidence="6 7">T23</strain>
    </source>
</reference>
<dbReference type="PROSITE" id="PS50893">
    <property type="entry name" value="ABC_TRANSPORTER_2"/>
    <property type="match status" value="1"/>
</dbReference>
<name>A0A0D8FR66_9ACTN</name>
<dbReference type="PROSITE" id="PS00211">
    <property type="entry name" value="ABC_TRANSPORTER_1"/>
    <property type="match status" value="1"/>
</dbReference>
<dbReference type="Gene3D" id="3.40.50.300">
    <property type="entry name" value="P-loop containing nucleotide triphosphate hydrolases"/>
    <property type="match status" value="1"/>
</dbReference>
<dbReference type="SMART" id="SM00382">
    <property type="entry name" value="AAA"/>
    <property type="match status" value="1"/>
</dbReference>
<comment type="similarity">
    <text evidence="1">Belongs to the ABC transporter superfamily.</text>
</comment>
<keyword evidence="7" id="KW-1185">Reference proteome</keyword>
<dbReference type="PANTHER" id="PTHR43776">
    <property type="entry name" value="TRANSPORT ATP-BINDING PROTEIN"/>
    <property type="match status" value="1"/>
</dbReference>
<evidence type="ECO:0000313" key="6">
    <source>
        <dbReference type="EMBL" id="KJE75646.1"/>
    </source>
</evidence>
<evidence type="ECO:0000256" key="1">
    <source>
        <dbReference type="ARBA" id="ARBA00005417"/>
    </source>
</evidence>
<comment type="caution">
    <text evidence="6">The sequence shown here is derived from an EMBL/GenBank/DDBJ whole genome shotgun (WGS) entry which is preliminary data.</text>
</comment>
<accession>A0A0D8FR66</accession>
<dbReference type="CDD" id="cd03257">
    <property type="entry name" value="ABC_NikE_OppD_transporters"/>
    <property type="match status" value="1"/>
</dbReference>
<dbReference type="SUPFAM" id="SSF52540">
    <property type="entry name" value="P-loop containing nucleoside triphosphate hydrolases"/>
    <property type="match status" value="1"/>
</dbReference>
<dbReference type="GO" id="GO:0005524">
    <property type="term" value="F:ATP binding"/>
    <property type="evidence" value="ECO:0007669"/>
    <property type="project" value="UniProtKB-KW"/>
</dbReference>
<keyword evidence="4 6" id="KW-0067">ATP-binding</keyword>
<dbReference type="InterPro" id="IPR050319">
    <property type="entry name" value="ABC_transp_ATP-bind"/>
</dbReference>
<dbReference type="InterPro" id="IPR003593">
    <property type="entry name" value="AAA+_ATPase"/>
</dbReference>
<dbReference type="AlphaFoldDB" id="A0A0D8FR66"/>
<proteinExistence type="inferred from homology"/>
<dbReference type="Pfam" id="PF00005">
    <property type="entry name" value="ABC_tran"/>
    <property type="match status" value="1"/>
</dbReference>
<dbReference type="InterPro" id="IPR003439">
    <property type="entry name" value="ABC_transporter-like_ATP-bd"/>
</dbReference>
<evidence type="ECO:0000256" key="4">
    <source>
        <dbReference type="ARBA" id="ARBA00022840"/>
    </source>
</evidence>
<dbReference type="eggNOG" id="COG4608">
    <property type="taxonomic scope" value="Bacteria"/>
</dbReference>
<gene>
    <name evidence="6" type="primary">oppF1</name>
    <name evidence="6" type="ORF">FEAC_26060</name>
</gene>
<dbReference type="GO" id="GO:0016887">
    <property type="term" value="F:ATP hydrolysis activity"/>
    <property type="evidence" value="ECO:0007669"/>
    <property type="project" value="InterPro"/>
</dbReference>
<dbReference type="STRING" id="1121877.FEAC_26060"/>
<dbReference type="Pfam" id="PF08352">
    <property type="entry name" value="oligo_HPY"/>
    <property type="match status" value="1"/>
</dbReference>